<evidence type="ECO:0000313" key="3">
    <source>
        <dbReference type="EMBL" id="MEN7551536.1"/>
    </source>
</evidence>
<dbReference type="SUPFAM" id="SSF51126">
    <property type="entry name" value="Pectin lyase-like"/>
    <property type="match status" value="1"/>
</dbReference>
<dbReference type="Proteomes" id="UP001403385">
    <property type="component" value="Unassembled WGS sequence"/>
</dbReference>
<dbReference type="EMBL" id="JBDKWZ010000023">
    <property type="protein sequence ID" value="MEN7551536.1"/>
    <property type="molecule type" value="Genomic_DNA"/>
</dbReference>
<dbReference type="GO" id="GO:0016787">
    <property type="term" value="F:hydrolase activity"/>
    <property type="evidence" value="ECO:0007669"/>
    <property type="project" value="UniProtKB-KW"/>
</dbReference>
<comment type="caution">
    <text evidence="3">The sequence shown here is derived from an EMBL/GenBank/DDBJ whole genome shotgun (WGS) entry which is preliminary data.</text>
</comment>
<feature type="domain" description="Rhamnogalacturonase A/B/Epimerase-like pectate lyase" evidence="2">
    <location>
        <begin position="28"/>
        <end position="226"/>
    </location>
</feature>
<keyword evidence="4" id="KW-1185">Reference proteome</keyword>
<dbReference type="Pfam" id="PF12708">
    <property type="entry name" value="Pect-lyase_RHGA_epim"/>
    <property type="match status" value="1"/>
</dbReference>
<dbReference type="AlphaFoldDB" id="A0AAW9SES8"/>
<keyword evidence="3" id="KW-0378">Hydrolase</keyword>
<evidence type="ECO:0000313" key="4">
    <source>
        <dbReference type="Proteomes" id="UP001403385"/>
    </source>
</evidence>
<evidence type="ECO:0000259" key="2">
    <source>
        <dbReference type="Pfam" id="PF12708"/>
    </source>
</evidence>
<gene>
    <name evidence="3" type="ORF">AAG747_26700</name>
</gene>
<name>A0AAW9SES8_9BACT</name>
<feature type="signal peptide" evidence="1">
    <location>
        <begin position="1"/>
        <end position="22"/>
    </location>
</feature>
<dbReference type="InterPro" id="IPR012334">
    <property type="entry name" value="Pectin_lyas_fold"/>
</dbReference>
<keyword evidence="1" id="KW-0732">Signal</keyword>
<dbReference type="InterPro" id="IPR024535">
    <property type="entry name" value="RHGA/B-epi-like_pectate_lyase"/>
</dbReference>
<dbReference type="RefSeq" id="WP_346824317.1">
    <property type="nucleotide sequence ID" value="NZ_JBDKWZ010000023.1"/>
</dbReference>
<proteinExistence type="predicted"/>
<reference evidence="3 4" key="1">
    <citation type="submission" date="2024-04" db="EMBL/GenBank/DDBJ databases">
        <title>Novel genus in family Flammeovirgaceae.</title>
        <authorList>
            <person name="Nguyen T.H."/>
            <person name="Vuong T.Q."/>
            <person name="Le H."/>
            <person name="Kim S.-G."/>
        </authorList>
    </citation>
    <scope>NUCLEOTIDE SEQUENCE [LARGE SCALE GENOMIC DNA]</scope>
    <source>
        <strain evidence="3 4">JCM 23209</strain>
    </source>
</reference>
<dbReference type="InterPro" id="IPR011050">
    <property type="entry name" value="Pectin_lyase_fold/virulence"/>
</dbReference>
<dbReference type="Gene3D" id="2.160.20.10">
    <property type="entry name" value="Single-stranded right-handed beta-helix, Pectin lyase-like"/>
    <property type="match status" value="1"/>
</dbReference>
<organism evidence="3 4">
    <name type="scientific">Rapidithrix thailandica</name>
    <dbReference type="NCBI Taxonomy" id="413964"/>
    <lineage>
        <taxon>Bacteria</taxon>
        <taxon>Pseudomonadati</taxon>
        <taxon>Bacteroidota</taxon>
        <taxon>Cytophagia</taxon>
        <taxon>Cytophagales</taxon>
        <taxon>Flammeovirgaceae</taxon>
        <taxon>Rapidithrix</taxon>
    </lineage>
</organism>
<sequence length="584" mass="62141">MKAQVSIYLLLSLLLISTTIFAQCLDATQMGVSADSEEDQSNALQAVIDSAEVSGACISLPAGIYYTNQPLVFPAGVNLMGGGMGTNATQTPYNGTLIWYTGDSSAIEIRGSNAGLSNLCVYNPNDSAQVGVRIIADNQLVESVHLSRVLIYGFTDGSGLVLEGQNQGGIAYASFYDLRIRHAKVGIKIEEDENSFVNSNNFFHGVISGGGFDYGLYVNGGNNNIFYGTVIEPPSSQEAHIYVHTGQIIGNQIRVEGTQQATGVPVIEFDSLSSQSLLTGFYAGGPVINKGDNRIELFASNYAGEGSLSSNLLVNAAFTLADTNALPEYWSVSNSQALLVLSESEYLTGMKALTVQVPPYQTCELYPQSGFAPSMGEHPMYEYANFNALVKTSTGGRAKLIYNSAYGIVSSTAHTGCGDWETLGLQAITSTSSPNPKIYLDNSSRSDTLTVELTAPSLTFGQNYPPAQASVLFTNGGIMTGTLSTSIADQYQFIAGTNYLVLPRNGNVFEINGSSISISRINHSLGDRFPKGTVITLLFDTSGNSVSNGAYINLKSSFTTSGANTSLTLVSKGDGTWREIDRNN</sequence>
<protein>
    <submittedName>
        <fullName evidence="3">Glycosyl hydrolase family 28-related protein</fullName>
    </submittedName>
</protein>
<feature type="chain" id="PRO_5043869325" evidence="1">
    <location>
        <begin position="23"/>
        <end position="584"/>
    </location>
</feature>
<accession>A0AAW9SES8</accession>
<evidence type="ECO:0000256" key="1">
    <source>
        <dbReference type="SAM" id="SignalP"/>
    </source>
</evidence>